<dbReference type="EMBL" id="WWSH01000006">
    <property type="protein sequence ID" value="MZK10397.1"/>
    <property type="molecule type" value="Genomic_DNA"/>
</dbReference>
<evidence type="ECO:0000256" key="3">
    <source>
        <dbReference type="SAM" id="Coils"/>
    </source>
</evidence>
<dbReference type="Proteomes" id="UP000095380">
    <property type="component" value="Unassembled WGS sequence"/>
</dbReference>
<dbReference type="GO" id="GO:0006229">
    <property type="term" value="P:dUTP biosynthetic process"/>
    <property type="evidence" value="ECO:0007669"/>
    <property type="project" value="InterPro"/>
</dbReference>
<protein>
    <submittedName>
        <fullName evidence="6">Deoxycytidine triphosphate deaminase</fullName>
        <ecNumber evidence="6">3.5.4.13</ecNumber>
    </submittedName>
</protein>
<keyword evidence="1 6" id="KW-0378">Hydrolase</keyword>
<gene>
    <name evidence="6" type="primary">dcd</name>
    <name evidence="6" type="ORF">ERS852408_01170</name>
    <name evidence="5" type="ORF">ERS852573_01072</name>
    <name evidence="8" type="ORF">GT528_04370</name>
    <name evidence="7" type="ORF">GT576_08600</name>
</gene>
<feature type="transmembrane region" description="Helical" evidence="4">
    <location>
        <begin position="214"/>
        <end position="237"/>
    </location>
</feature>
<evidence type="ECO:0000313" key="5">
    <source>
        <dbReference type="EMBL" id="CUM90750.1"/>
    </source>
</evidence>
<proteinExistence type="predicted"/>
<evidence type="ECO:0000256" key="1">
    <source>
        <dbReference type="ARBA" id="ARBA00022801"/>
    </source>
</evidence>
<feature type="transmembrane region" description="Helical" evidence="4">
    <location>
        <begin position="180"/>
        <end position="202"/>
    </location>
</feature>
<feature type="transmembrane region" description="Helical" evidence="4">
    <location>
        <begin position="244"/>
        <end position="263"/>
    </location>
</feature>
<dbReference type="RefSeq" id="WP_006427211.1">
    <property type="nucleotide sequence ID" value="NZ_CP102280.1"/>
</dbReference>
<dbReference type="EMBL" id="CYYM01000004">
    <property type="protein sequence ID" value="CUN92065.1"/>
    <property type="molecule type" value="Genomic_DNA"/>
</dbReference>
<evidence type="ECO:0000313" key="9">
    <source>
        <dbReference type="Proteomes" id="UP000095380"/>
    </source>
</evidence>
<dbReference type="Pfam" id="PF22769">
    <property type="entry name" value="DCD"/>
    <property type="match status" value="1"/>
</dbReference>
<dbReference type="EC" id="3.5.4.13" evidence="6"/>
<evidence type="ECO:0000313" key="12">
    <source>
        <dbReference type="Proteomes" id="UP000472916"/>
    </source>
</evidence>
<dbReference type="GeneID" id="93138119"/>
<keyword evidence="4" id="KW-0812">Transmembrane</keyword>
<evidence type="ECO:0000313" key="11">
    <source>
        <dbReference type="Proteomes" id="UP000449249"/>
    </source>
</evidence>
<dbReference type="AlphaFoldDB" id="A0A174AXF4"/>
<keyword evidence="4" id="KW-0472">Membrane</keyword>
<dbReference type="PANTHER" id="PTHR42680">
    <property type="entry name" value="DCTP DEAMINASE"/>
    <property type="match status" value="1"/>
</dbReference>
<keyword evidence="4" id="KW-1133">Transmembrane helix</keyword>
<evidence type="ECO:0000256" key="4">
    <source>
        <dbReference type="SAM" id="Phobius"/>
    </source>
</evidence>
<organism evidence="6 9">
    <name type="scientific">Dorea longicatena</name>
    <dbReference type="NCBI Taxonomy" id="88431"/>
    <lineage>
        <taxon>Bacteria</taxon>
        <taxon>Bacillati</taxon>
        <taxon>Bacillota</taxon>
        <taxon>Clostridia</taxon>
        <taxon>Lachnospirales</taxon>
        <taxon>Lachnospiraceae</taxon>
        <taxon>Dorea</taxon>
    </lineage>
</organism>
<evidence type="ECO:0000313" key="8">
    <source>
        <dbReference type="EMBL" id="MZK40955.1"/>
    </source>
</evidence>
<dbReference type="Proteomes" id="UP000472916">
    <property type="component" value="Unassembled WGS sequence"/>
</dbReference>
<reference evidence="9 10" key="1">
    <citation type="submission" date="2015-09" db="EMBL/GenBank/DDBJ databases">
        <authorList>
            <consortium name="Pathogen Informatics"/>
        </authorList>
    </citation>
    <scope>NUCLEOTIDE SEQUENCE [LARGE SCALE GENOMIC DNA]</scope>
    <source>
        <strain evidence="6 9">2789STDY5608851</strain>
        <strain evidence="5 10">2789STDY5834961</strain>
    </source>
</reference>
<dbReference type="InterPro" id="IPR011962">
    <property type="entry name" value="dCTP_deaminase"/>
</dbReference>
<name>A0A174AXF4_9FIRM</name>
<dbReference type="Proteomes" id="UP000449249">
    <property type="component" value="Unassembled WGS sequence"/>
</dbReference>
<dbReference type="Gene3D" id="2.70.40.10">
    <property type="match status" value="1"/>
</dbReference>
<feature type="coiled-coil region" evidence="3">
    <location>
        <begin position="152"/>
        <end position="179"/>
    </location>
</feature>
<dbReference type="EMBL" id="CYXO01000005">
    <property type="protein sequence ID" value="CUM90750.1"/>
    <property type="molecule type" value="Genomic_DNA"/>
</dbReference>
<dbReference type="InterPro" id="IPR036157">
    <property type="entry name" value="dUTPase-like_sf"/>
</dbReference>
<keyword evidence="2" id="KW-0546">Nucleotide metabolism</keyword>
<accession>A0A174AXF4</accession>
<dbReference type="GO" id="GO:0008829">
    <property type="term" value="F:dCTP deaminase activity"/>
    <property type="evidence" value="ECO:0007669"/>
    <property type="project" value="UniProtKB-EC"/>
</dbReference>
<sequence>MILVDKSIKERSGEIFCEGYAEKYVNAISYDLHIKGVICDDALKDSYTLHPGEFIFVQTREMIHMPKDLIGRIGEKNSRIRQGLSVAGPHYYPGHKTYIYLRIQNITCANITIRENDSIAQIIFEQLESVPEKAYDEQEDASFNDEYQYRGLANYRDEYEARTEELKKANESLEEKENHIYANILTFMGIFVSIFSLIMVNFSNITKGTLTKGFIVPMNLSLGVVIALFMGLILIFLNKAKSKGFLIAYIVILIILIIMLLVAL</sequence>
<reference evidence="11 12" key="2">
    <citation type="journal article" date="2019" name="Nat. Med.">
        <title>A library of human gut bacterial isolates paired with longitudinal multiomics data enables mechanistic microbiome research.</title>
        <authorList>
            <person name="Poyet M."/>
            <person name="Groussin M."/>
            <person name="Gibbons S.M."/>
            <person name="Avila-Pacheco J."/>
            <person name="Jiang X."/>
            <person name="Kearney S.M."/>
            <person name="Perrotta A.R."/>
            <person name="Berdy B."/>
            <person name="Zhao S."/>
            <person name="Lieberman T.D."/>
            <person name="Swanson P.K."/>
            <person name="Smith M."/>
            <person name="Roesemann S."/>
            <person name="Alexander J.E."/>
            <person name="Rich S.A."/>
            <person name="Livny J."/>
            <person name="Vlamakis H."/>
            <person name="Clish C."/>
            <person name="Bullock K."/>
            <person name="Deik A."/>
            <person name="Scott J."/>
            <person name="Pierce K.A."/>
            <person name="Xavier R.J."/>
            <person name="Alm E.J."/>
        </authorList>
    </citation>
    <scope>NUCLEOTIDE SEQUENCE [LARGE SCALE GENOMIC DNA]</scope>
    <source>
        <strain evidence="7 11">BIOML-A1</strain>
        <strain evidence="8 12">BIOML-A6</strain>
    </source>
</reference>
<evidence type="ECO:0000313" key="6">
    <source>
        <dbReference type="EMBL" id="CUN92065.1"/>
    </source>
</evidence>
<dbReference type="EMBL" id="WWSC01000004">
    <property type="protein sequence ID" value="MZK40955.1"/>
    <property type="molecule type" value="Genomic_DNA"/>
</dbReference>
<evidence type="ECO:0000256" key="2">
    <source>
        <dbReference type="ARBA" id="ARBA00023080"/>
    </source>
</evidence>
<dbReference type="InterPro" id="IPR033704">
    <property type="entry name" value="dUTPase_trimeric"/>
</dbReference>
<evidence type="ECO:0000313" key="7">
    <source>
        <dbReference type="EMBL" id="MZK10397.1"/>
    </source>
</evidence>
<dbReference type="CDD" id="cd07557">
    <property type="entry name" value="trimeric_dUTPase"/>
    <property type="match status" value="1"/>
</dbReference>
<dbReference type="OrthoDB" id="2065728at2"/>
<dbReference type="Proteomes" id="UP000095597">
    <property type="component" value="Unassembled WGS sequence"/>
</dbReference>
<keyword evidence="3" id="KW-0175">Coiled coil</keyword>
<dbReference type="SUPFAM" id="SSF51283">
    <property type="entry name" value="dUTPase-like"/>
    <property type="match status" value="1"/>
</dbReference>
<dbReference type="PANTHER" id="PTHR42680:SF3">
    <property type="entry name" value="DCTP DEAMINASE"/>
    <property type="match status" value="1"/>
</dbReference>
<evidence type="ECO:0000313" key="10">
    <source>
        <dbReference type="Proteomes" id="UP000095597"/>
    </source>
</evidence>